<dbReference type="InterPro" id="IPR040044">
    <property type="entry name" value="SRR1L"/>
</dbReference>
<dbReference type="Pfam" id="PF07985">
    <property type="entry name" value="SRR1"/>
    <property type="match status" value="1"/>
</dbReference>
<dbReference type="InterPro" id="IPR012942">
    <property type="entry name" value="SRR1-like"/>
</dbReference>
<dbReference type="PANTHER" id="PTHR28626:SF3">
    <property type="entry name" value="SRR1-LIKE PROTEIN"/>
    <property type="match status" value="1"/>
</dbReference>
<evidence type="ECO:0000313" key="4">
    <source>
        <dbReference type="Proteomes" id="UP001362899"/>
    </source>
</evidence>
<proteinExistence type="inferred from homology"/>
<dbReference type="GO" id="GO:0005737">
    <property type="term" value="C:cytoplasm"/>
    <property type="evidence" value="ECO:0007669"/>
    <property type="project" value="TreeGrafter"/>
</dbReference>
<dbReference type="GO" id="GO:0005634">
    <property type="term" value="C:nucleus"/>
    <property type="evidence" value="ECO:0007669"/>
    <property type="project" value="TreeGrafter"/>
</dbReference>
<feature type="domain" description="SRR1-like" evidence="2">
    <location>
        <begin position="31"/>
        <end position="177"/>
    </location>
</feature>
<keyword evidence="4" id="KW-1185">Reference proteome</keyword>
<accession>A0AAV5RGN5</accession>
<evidence type="ECO:0000256" key="1">
    <source>
        <dbReference type="ARBA" id="ARBA00009856"/>
    </source>
</evidence>
<reference evidence="3 4" key="1">
    <citation type="journal article" date="2023" name="Elife">
        <title>Identification of key yeast species and microbe-microbe interactions impacting larval growth of Drosophila in the wild.</title>
        <authorList>
            <person name="Mure A."/>
            <person name="Sugiura Y."/>
            <person name="Maeda R."/>
            <person name="Honda K."/>
            <person name="Sakurai N."/>
            <person name="Takahashi Y."/>
            <person name="Watada M."/>
            <person name="Katoh T."/>
            <person name="Gotoh A."/>
            <person name="Gotoh Y."/>
            <person name="Taniguchi I."/>
            <person name="Nakamura K."/>
            <person name="Hayashi T."/>
            <person name="Katayama T."/>
            <person name="Uemura T."/>
            <person name="Hattori Y."/>
        </authorList>
    </citation>
    <scope>NUCLEOTIDE SEQUENCE [LARGE SCALE GENOMIC DNA]</scope>
    <source>
        <strain evidence="3 4">SB-73</strain>
    </source>
</reference>
<comment type="similarity">
    <text evidence="1">Belongs to the SRR1 family.</text>
</comment>
<evidence type="ECO:0000259" key="2">
    <source>
        <dbReference type="Pfam" id="PF07985"/>
    </source>
</evidence>
<dbReference type="PANTHER" id="PTHR28626">
    <property type="entry name" value="SRR1-LIKE PROTEIN"/>
    <property type="match status" value="1"/>
</dbReference>
<gene>
    <name evidence="3" type="ORF">DASB73_017190</name>
</gene>
<protein>
    <submittedName>
        <fullName evidence="3">Ber1 protein</fullName>
    </submittedName>
</protein>
<sequence length="186" mass="21638">MAKKSSTDLIQCIEEFKIELKQSSWFSKVRKQIKSLATNCDFIRCLAIGEPKDQQVQYQIAFLLLLIDEYNCPSSVWDPILKKQDIQLFQELEIEVTKKDPTDSNCLWFVPHAPYFLEPEIIQKIGTNVYIGNNMTMYRAGSVRDPKLVEAAKQEWTILPLKEQKNNNWYQGFINTAVQQLKTSNQ</sequence>
<evidence type="ECO:0000313" key="3">
    <source>
        <dbReference type="EMBL" id="GMM50761.1"/>
    </source>
</evidence>
<organism evidence="3 4">
    <name type="scientific">Starmerella bacillaris</name>
    <name type="common">Yeast</name>
    <name type="synonym">Candida zemplinina</name>
    <dbReference type="NCBI Taxonomy" id="1247836"/>
    <lineage>
        <taxon>Eukaryota</taxon>
        <taxon>Fungi</taxon>
        <taxon>Dikarya</taxon>
        <taxon>Ascomycota</taxon>
        <taxon>Saccharomycotina</taxon>
        <taxon>Dipodascomycetes</taxon>
        <taxon>Dipodascales</taxon>
        <taxon>Trichomonascaceae</taxon>
        <taxon>Starmerella</taxon>
    </lineage>
</organism>
<name>A0AAV5RGN5_STABA</name>
<dbReference type="AlphaFoldDB" id="A0AAV5RGN5"/>
<dbReference type="Proteomes" id="UP001362899">
    <property type="component" value="Unassembled WGS sequence"/>
</dbReference>
<comment type="caution">
    <text evidence="3">The sequence shown here is derived from an EMBL/GenBank/DDBJ whole genome shotgun (WGS) entry which is preliminary data.</text>
</comment>
<dbReference type="EMBL" id="BTGC01000003">
    <property type="protein sequence ID" value="GMM50761.1"/>
    <property type="molecule type" value="Genomic_DNA"/>
</dbReference>